<name>A0A2N5CPY4_9CAUL</name>
<sequence>MVSEDEFLERIVAGIQAVTTSDAEVRWNDKINGRQFDVSVRFKLGTLRYLVVVEVKNRTRKTPAADLEAFVTKASDQRANKKVFVSAAGFQSGAIEVAKAHGVDLFTVTYDETEPQLPRQMSTVTLRNPLAPPGMEPEIEIGEPTITANLEHLKVIYAGGPSAVLPNEQSALNYYLAKSRLADGRGLMDVVCQPIFDLDLGEVRHERVVIDPPQQLSVPDEFFVRRGLVIALEWTITGRMGRAISGTVRFDPGMLTKPVVYTNVITGEALRFSIDQLPLGSDGVQVGRFYFITTPLNYYYCAGIDGKTVTWHIIESFQCGELFQGTFTQQIEWTHTYIPVADKKILRRLEKRLQTYLLRRNAERAA</sequence>
<dbReference type="Pfam" id="PF04471">
    <property type="entry name" value="Mrr_cat"/>
    <property type="match status" value="1"/>
</dbReference>
<accession>A0A2N5CPY4</accession>
<dbReference type="GO" id="GO:0009307">
    <property type="term" value="P:DNA restriction-modification system"/>
    <property type="evidence" value="ECO:0007669"/>
    <property type="project" value="InterPro"/>
</dbReference>
<dbReference type="RefSeq" id="WP_101714514.1">
    <property type="nucleotide sequence ID" value="NZ_PJRQ01000040.1"/>
</dbReference>
<comment type="caution">
    <text evidence="2">The sequence shown here is derived from an EMBL/GenBank/DDBJ whole genome shotgun (WGS) entry which is preliminary data.</text>
</comment>
<dbReference type="InterPro" id="IPR007560">
    <property type="entry name" value="Restrct_endonuc_IV_Mrr"/>
</dbReference>
<evidence type="ECO:0000313" key="2">
    <source>
        <dbReference type="EMBL" id="PLR09218.1"/>
    </source>
</evidence>
<reference evidence="2 3" key="1">
    <citation type="submission" date="2017-12" db="EMBL/GenBank/DDBJ databases">
        <title>The genome sequence of Caulobacter flavus CGMCC1 15093.</title>
        <authorList>
            <person name="Gao J."/>
            <person name="Mao X."/>
            <person name="Sun J."/>
        </authorList>
    </citation>
    <scope>NUCLEOTIDE SEQUENCE [LARGE SCALE GENOMIC DNA]</scope>
    <source>
        <strain evidence="2 3">CGMCC1 15093</strain>
    </source>
</reference>
<dbReference type="SUPFAM" id="SSF52980">
    <property type="entry name" value="Restriction endonuclease-like"/>
    <property type="match status" value="1"/>
</dbReference>
<dbReference type="AlphaFoldDB" id="A0A2N5CPY4"/>
<dbReference type="GO" id="GO:0004519">
    <property type="term" value="F:endonuclease activity"/>
    <property type="evidence" value="ECO:0007669"/>
    <property type="project" value="InterPro"/>
</dbReference>
<protein>
    <recommendedName>
        <fullName evidence="1">Restriction endonuclease type IV Mrr domain-containing protein</fullName>
    </recommendedName>
</protein>
<dbReference type="EMBL" id="PJRQ01000040">
    <property type="protein sequence ID" value="PLR09218.1"/>
    <property type="molecule type" value="Genomic_DNA"/>
</dbReference>
<feature type="domain" description="Restriction endonuclease type IV Mrr" evidence="1">
    <location>
        <begin position="25"/>
        <end position="107"/>
    </location>
</feature>
<gene>
    <name evidence="2" type="ORF">CFHF_18960</name>
</gene>
<evidence type="ECO:0000313" key="3">
    <source>
        <dbReference type="Proteomes" id="UP000234483"/>
    </source>
</evidence>
<evidence type="ECO:0000259" key="1">
    <source>
        <dbReference type="Pfam" id="PF04471"/>
    </source>
</evidence>
<dbReference type="Proteomes" id="UP000234483">
    <property type="component" value="Unassembled WGS sequence"/>
</dbReference>
<dbReference type="InterPro" id="IPR011335">
    <property type="entry name" value="Restrct_endonuc-II-like"/>
</dbReference>
<organism evidence="2 3">
    <name type="scientific">Caulobacter flavus</name>
    <dbReference type="NCBI Taxonomy" id="1679497"/>
    <lineage>
        <taxon>Bacteria</taxon>
        <taxon>Pseudomonadati</taxon>
        <taxon>Pseudomonadota</taxon>
        <taxon>Alphaproteobacteria</taxon>
        <taxon>Caulobacterales</taxon>
        <taxon>Caulobacteraceae</taxon>
        <taxon>Caulobacter</taxon>
    </lineage>
</organism>
<dbReference type="GO" id="GO:0003677">
    <property type="term" value="F:DNA binding"/>
    <property type="evidence" value="ECO:0007669"/>
    <property type="project" value="InterPro"/>
</dbReference>
<proteinExistence type="predicted"/>